<reference evidence="1" key="1">
    <citation type="submission" date="2023-11" db="EMBL/GenBank/DDBJ databases">
        <title>Genome assemblies of two species of porcelain crab, Petrolisthes cinctipes and Petrolisthes manimaculis (Anomura: Porcellanidae).</title>
        <authorList>
            <person name="Angst P."/>
        </authorList>
    </citation>
    <scope>NUCLEOTIDE SEQUENCE</scope>
    <source>
        <strain evidence="1">PB745_02</strain>
        <tissue evidence="1">Gill</tissue>
    </source>
</reference>
<proteinExistence type="predicted"/>
<accession>A0AAE1TZU9</accession>
<dbReference type="EMBL" id="JAWZYT010002921">
    <property type="protein sequence ID" value="KAK4301130.1"/>
    <property type="molecule type" value="Genomic_DNA"/>
</dbReference>
<dbReference type="Proteomes" id="UP001292094">
    <property type="component" value="Unassembled WGS sequence"/>
</dbReference>
<organism evidence="1 2">
    <name type="scientific">Petrolisthes manimaculis</name>
    <dbReference type="NCBI Taxonomy" id="1843537"/>
    <lineage>
        <taxon>Eukaryota</taxon>
        <taxon>Metazoa</taxon>
        <taxon>Ecdysozoa</taxon>
        <taxon>Arthropoda</taxon>
        <taxon>Crustacea</taxon>
        <taxon>Multicrustacea</taxon>
        <taxon>Malacostraca</taxon>
        <taxon>Eumalacostraca</taxon>
        <taxon>Eucarida</taxon>
        <taxon>Decapoda</taxon>
        <taxon>Pleocyemata</taxon>
        <taxon>Anomura</taxon>
        <taxon>Galatheoidea</taxon>
        <taxon>Porcellanidae</taxon>
        <taxon>Petrolisthes</taxon>
    </lineage>
</organism>
<protein>
    <submittedName>
        <fullName evidence="1">Uncharacterized protein</fullName>
    </submittedName>
</protein>
<name>A0AAE1TZU9_9EUCA</name>
<sequence>MYDQYPRTAEEIHLVYRGFDFQFSYYRRCQMMRPSICPHVVSAWHVMSDLRASSWNIDLDRRQKTARSIMNHSSSNLYSGSTVKIR</sequence>
<comment type="caution">
    <text evidence="1">The sequence shown here is derived from an EMBL/GenBank/DDBJ whole genome shotgun (WGS) entry which is preliminary data.</text>
</comment>
<gene>
    <name evidence="1" type="ORF">Pmani_026712</name>
</gene>
<keyword evidence="2" id="KW-1185">Reference proteome</keyword>
<dbReference type="AlphaFoldDB" id="A0AAE1TZU9"/>
<evidence type="ECO:0000313" key="2">
    <source>
        <dbReference type="Proteomes" id="UP001292094"/>
    </source>
</evidence>
<evidence type="ECO:0000313" key="1">
    <source>
        <dbReference type="EMBL" id="KAK4301130.1"/>
    </source>
</evidence>